<organism evidence="1 2">
    <name type="scientific">Ascidiaceihabitans donghaensis</name>
    <dbReference type="NCBI Taxonomy" id="1510460"/>
    <lineage>
        <taxon>Bacteria</taxon>
        <taxon>Pseudomonadati</taxon>
        <taxon>Pseudomonadota</taxon>
        <taxon>Alphaproteobacteria</taxon>
        <taxon>Rhodobacterales</taxon>
        <taxon>Paracoccaceae</taxon>
        <taxon>Ascidiaceihabitans</taxon>
    </lineage>
</organism>
<sequence>MARELITPTIEIVNTVYFQAKLYFVGYVAHKRSKHYVLQSFAPSNTPYRMQKDRSVNCGLFKIVGLPEGVGV</sequence>
<protein>
    <submittedName>
        <fullName evidence="1">Uncharacterized protein</fullName>
    </submittedName>
</protein>
<dbReference type="RefSeq" id="WP_146188202.1">
    <property type="nucleotide sequence ID" value="NZ_OMOR01000001.1"/>
</dbReference>
<reference evidence="1 2" key="1">
    <citation type="submission" date="2018-03" db="EMBL/GenBank/DDBJ databases">
        <authorList>
            <person name="Keele B.F."/>
        </authorList>
    </citation>
    <scope>NUCLEOTIDE SEQUENCE [LARGE SCALE GENOMIC DNA]</scope>
    <source>
        <strain evidence="1 2">CECT 8599</strain>
    </source>
</reference>
<evidence type="ECO:0000313" key="1">
    <source>
        <dbReference type="EMBL" id="SPH20870.1"/>
    </source>
</evidence>
<dbReference type="Proteomes" id="UP000244880">
    <property type="component" value="Unassembled WGS sequence"/>
</dbReference>
<gene>
    <name evidence="1" type="ORF">ASD8599_01612</name>
</gene>
<name>A0A2R8BCX1_9RHOB</name>
<dbReference type="EMBL" id="OMOR01000001">
    <property type="protein sequence ID" value="SPH20870.1"/>
    <property type="molecule type" value="Genomic_DNA"/>
</dbReference>
<proteinExistence type="predicted"/>
<evidence type="ECO:0000313" key="2">
    <source>
        <dbReference type="Proteomes" id="UP000244880"/>
    </source>
</evidence>
<dbReference type="AlphaFoldDB" id="A0A2R8BCX1"/>
<keyword evidence="2" id="KW-1185">Reference proteome</keyword>
<accession>A0A2R8BCX1</accession>